<evidence type="ECO:0000313" key="3">
    <source>
        <dbReference type="Proteomes" id="UP001152484"/>
    </source>
</evidence>
<accession>A0A9P0ZYR4</accession>
<feature type="compositionally biased region" description="Basic and acidic residues" evidence="1">
    <location>
        <begin position="273"/>
        <end position="301"/>
    </location>
</feature>
<evidence type="ECO:0000313" key="2">
    <source>
        <dbReference type="EMBL" id="CAH9119858.1"/>
    </source>
</evidence>
<feature type="compositionally biased region" description="Polar residues" evidence="1">
    <location>
        <begin position="233"/>
        <end position="247"/>
    </location>
</feature>
<evidence type="ECO:0000256" key="1">
    <source>
        <dbReference type="SAM" id="MobiDB-lite"/>
    </source>
</evidence>
<protein>
    <submittedName>
        <fullName evidence="2">Uncharacterized protein</fullName>
    </submittedName>
</protein>
<name>A0A9P0ZYR4_CUSEU</name>
<organism evidence="2 3">
    <name type="scientific">Cuscuta europaea</name>
    <name type="common">European dodder</name>
    <dbReference type="NCBI Taxonomy" id="41803"/>
    <lineage>
        <taxon>Eukaryota</taxon>
        <taxon>Viridiplantae</taxon>
        <taxon>Streptophyta</taxon>
        <taxon>Embryophyta</taxon>
        <taxon>Tracheophyta</taxon>
        <taxon>Spermatophyta</taxon>
        <taxon>Magnoliopsida</taxon>
        <taxon>eudicotyledons</taxon>
        <taxon>Gunneridae</taxon>
        <taxon>Pentapetalae</taxon>
        <taxon>asterids</taxon>
        <taxon>lamiids</taxon>
        <taxon>Solanales</taxon>
        <taxon>Convolvulaceae</taxon>
        <taxon>Cuscuteae</taxon>
        <taxon>Cuscuta</taxon>
        <taxon>Cuscuta subgen. Cuscuta</taxon>
    </lineage>
</organism>
<reference evidence="2" key="1">
    <citation type="submission" date="2022-07" db="EMBL/GenBank/DDBJ databases">
        <authorList>
            <person name="Macas J."/>
            <person name="Novak P."/>
            <person name="Neumann P."/>
        </authorList>
    </citation>
    <scope>NUCLEOTIDE SEQUENCE</scope>
</reference>
<sequence>MLPPLYSSQPRRSSQVNSKGLNGSATPHVMGSDPGMQMQPPNTHPSVPRFPFQAPQNPSNNGCVPQIPGQFFAPNNFAVPTHMNANAMMPNNQWSSPNNSLIQIVNQLLQVQMQLQNPNFSQIGPSSLPFYANSQAPHNGDLQDPNFGMNAQLLLGNFGMNLLEQPQQGNIPSTAHPHLNQSSSNPSDAATSQGGQGHATRINSKGPRKSSFNYNFNTSQGGNEATHSEFGKPTTQSSQNAKKNFSIHNNCQVKEALMDRSSPFMDMMKAPAKAKEDAAKAVEPKKSAVEKVQKNASDAEKRSKRPPLDLFSASKAKRPKGAESQKTLQEVRPGCEEGLYPQGC</sequence>
<feature type="region of interest" description="Disordered" evidence="1">
    <location>
        <begin position="164"/>
        <end position="247"/>
    </location>
</feature>
<dbReference type="Proteomes" id="UP001152484">
    <property type="component" value="Unassembled WGS sequence"/>
</dbReference>
<dbReference type="EMBL" id="CAMAPE010000080">
    <property type="protein sequence ID" value="CAH9119858.1"/>
    <property type="molecule type" value="Genomic_DNA"/>
</dbReference>
<dbReference type="AlphaFoldDB" id="A0A9P0ZYR4"/>
<proteinExistence type="predicted"/>
<gene>
    <name evidence="2" type="ORF">CEURO_LOCUS22528</name>
</gene>
<feature type="compositionally biased region" description="Polar residues" evidence="1">
    <location>
        <begin position="1"/>
        <end position="25"/>
    </location>
</feature>
<feature type="compositionally biased region" description="Polar residues" evidence="1">
    <location>
        <begin position="210"/>
        <end position="225"/>
    </location>
</feature>
<feature type="region of interest" description="Disordered" evidence="1">
    <location>
        <begin position="271"/>
        <end position="344"/>
    </location>
</feature>
<feature type="region of interest" description="Disordered" evidence="1">
    <location>
        <begin position="1"/>
        <end position="43"/>
    </location>
</feature>
<keyword evidence="3" id="KW-1185">Reference proteome</keyword>
<comment type="caution">
    <text evidence="2">The sequence shown here is derived from an EMBL/GenBank/DDBJ whole genome shotgun (WGS) entry which is preliminary data.</text>
</comment>
<feature type="compositionally biased region" description="Polar residues" evidence="1">
    <location>
        <begin position="164"/>
        <end position="193"/>
    </location>
</feature>